<sequence length="140" mass="14994">MSATFCSKPVSLSVNPASEKSLVTLDWVLANGIAAPRSAASGVLTLPSGGSICSMHIKASICSDLPYDLVLGRDWLFFCRETLPHSSFTLSPALFTLEIHLISRQSRHHLPSSTARSMSTAATVTSNLSCRAVPVFVMTR</sequence>
<keyword evidence="2" id="KW-1185">Reference proteome</keyword>
<gene>
    <name evidence="1" type="ORF">DFH08DRAFT_1088893</name>
</gene>
<dbReference type="AlphaFoldDB" id="A0AAD7EA69"/>
<proteinExistence type="predicted"/>
<protein>
    <submittedName>
        <fullName evidence="1">Uncharacterized protein</fullName>
    </submittedName>
</protein>
<accession>A0AAD7EA69</accession>
<dbReference type="EMBL" id="JARIHO010000092">
    <property type="protein sequence ID" value="KAJ7306659.1"/>
    <property type="molecule type" value="Genomic_DNA"/>
</dbReference>
<reference evidence="1" key="1">
    <citation type="submission" date="2023-03" db="EMBL/GenBank/DDBJ databases">
        <title>Massive genome expansion in bonnet fungi (Mycena s.s.) driven by repeated elements and novel gene families across ecological guilds.</title>
        <authorList>
            <consortium name="Lawrence Berkeley National Laboratory"/>
            <person name="Harder C.B."/>
            <person name="Miyauchi S."/>
            <person name="Viragh M."/>
            <person name="Kuo A."/>
            <person name="Thoen E."/>
            <person name="Andreopoulos B."/>
            <person name="Lu D."/>
            <person name="Skrede I."/>
            <person name="Drula E."/>
            <person name="Henrissat B."/>
            <person name="Morin E."/>
            <person name="Kohler A."/>
            <person name="Barry K."/>
            <person name="LaButti K."/>
            <person name="Morin E."/>
            <person name="Salamov A."/>
            <person name="Lipzen A."/>
            <person name="Mereny Z."/>
            <person name="Hegedus B."/>
            <person name="Baldrian P."/>
            <person name="Stursova M."/>
            <person name="Weitz H."/>
            <person name="Taylor A."/>
            <person name="Grigoriev I.V."/>
            <person name="Nagy L.G."/>
            <person name="Martin F."/>
            <person name="Kauserud H."/>
        </authorList>
    </citation>
    <scope>NUCLEOTIDE SEQUENCE</scope>
    <source>
        <strain evidence="1">CBHHK002</strain>
    </source>
</reference>
<evidence type="ECO:0000313" key="1">
    <source>
        <dbReference type="EMBL" id="KAJ7306659.1"/>
    </source>
</evidence>
<organism evidence="1 2">
    <name type="scientific">Mycena albidolilacea</name>
    <dbReference type="NCBI Taxonomy" id="1033008"/>
    <lineage>
        <taxon>Eukaryota</taxon>
        <taxon>Fungi</taxon>
        <taxon>Dikarya</taxon>
        <taxon>Basidiomycota</taxon>
        <taxon>Agaricomycotina</taxon>
        <taxon>Agaricomycetes</taxon>
        <taxon>Agaricomycetidae</taxon>
        <taxon>Agaricales</taxon>
        <taxon>Marasmiineae</taxon>
        <taxon>Mycenaceae</taxon>
        <taxon>Mycena</taxon>
    </lineage>
</organism>
<name>A0AAD7EA69_9AGAR</name>
<comment type="caution">
    <text evidence="1">The sequence shown here is derived from an EMBL/GenBank/DDBJ whole genome shotgun (WGS) entry which is preliminary data.</text>
</comment>
<dbReference type="Proteomes" id="UP001218218">
    <property type="component" value="Unassembled WGS sequence"/>
</dbReference>
<evidence type="ECO:0000313" key="2">
    <source>
        <dbReference type="Proteomes" id="UP001218218"/>
    </source>
</evidence>